<comment type="caution">
    <text evidence="2">The sequence shown here is derived from an EMBL/GenBank/DDBJ whole genome shotgun (WGS) entry which is preliminary data.</text>
</comment>
<name>A0ABR2FS55_9ROSI</name>
<accession>A0ABR2FS55</accession>
<organism evidence="2 3">
    <name type="scientific">Hibiscus sabdariffa</name>
    <name type="common">roselle</name>
    <dbReference type="NCBI Taxonomy" id="183260"/>
    <lineage>
        <taxon>Eukaryota</taxon>
        <taxon>Viridiplantae</taxon>
        <taxon>Streptophyta</taxon>
        <taxon>Embryophyta</taxon>
        <taxon>Tracheophyta</taxon>
        <taxon>Spermatophyta</taxon>
        <taxon>Magnoliopsida</taxon>
        <taxon>eudicotyledons</taxon>
        <taxon>Gunneridae</taxon>
        <taxon>Pentapetalae</taxon>
        <taxon>rosids</taxon>
        <taxon>malvids</taxon>
        <taxon>Malvales</taxon>
        <taxon>Malvaceae</taxon>
        <taxon>Malvoideae</taxon>
        <taxon>Hibiscus</taxon>
    </lineage>
</organism>
<keyword evidence="3" id="KW-1185">Reference proteome</keyword>
<evidence type="ECO:0000313" key="2">
    <source>
        <dbReference type="EMBL" id="KAK8586919.1"/>
    </source>
</evidence>
<protein>
    <submittedName>
        <fullName evidence="2">Uncharacterized protein</fullName>
    </submittedName>
</protein>
<evidence type="ECO:0000313" key="3">
    <source>
        <dbReference type="Proteomes" id="UP001472677"/>
    </source>
</evidence>
<dbReference type="Proteomes" id="UP001472677">
    <property type="component" value="Unassembled WGS sequence"/>
</dbReference>
<dbReference type="EMBL" id="JBBPBM010000004">
    <property type="protein sequence ID" value="KAK8586919.1"/>
    <property type="molecule type" value="Genomic_DNA"/>
</dbReference>
<reference evidence="2 3" key="1">
    <citation type="journal article" date="2024" name="G3 (Bethesda)">
        <title>Genome assembly of Hibiscus sabdariffa L. provides insights into metabolisms of medicinal natural products.</title>
        <authorList>
            <person name="Kim T."/>
        </authorList>
    </citation>
    <scope>NUCLEOTIDE SEQUENCE [LARGE SCALE GENOMIC DNA]</scope>
    <source>
        <strain evidence="2">TK-2024</strain>
        <tissue evidence="2">Old leaves</tissue>
    </source>
</reference>
<gene>
    <name evidence="2" type="ORF">V6N12_021439</name>
</gene>
<sequence>MHVRGGGHARATTCRFKGLFLTKDRLGGMGVMAGPKSKPRSEPGSVVWVPPPTLSGRCGGCSVPDSDSDSEPNPQDICNYQYHPSTCTSNLLSPDLITVE</sequence>
<evidence type="ECO:0000256" key="1">
    <source>
        <dbReference type="SAM" id="MobiDB-lite"/>
    </source>
</evidence>
<feature type="region of interest" description="Disordered" evidence="1">
    <location>
        <begin position="27"/>
        <end position="46"/>
    </location>
</feature>
<proteinExistence type="predicted"/>